<accession>A0A7W8AET7</accession>
<dbReference type="Proteomes" id="UP000568380">
    <property type="component" value="Unassembled WGS sequence"/>
</dbReference>
<feature type="transmembrane region" description="Helical" evidence="1">
    <location>
        <begin position="23"/>
        <end position="42"/>
    </location>
</feature>
<proteinExistence type="predicted"/>
<feature type="transmembrane region" description="Helical" evidence="1">
    <location>
        <begin position="90"/>
        <end position="112"/>
    </location>
</feature>
<dbReference type="RefSeq" id="WP_184976010.1">
    <property type="nucleotide sequence ID" value="NZ_JACHIN010000029.1"/>
</dbReference>
<evidence type="ECO:0000313" key="3">
    <source>
        <dbReference type="Proteomes" id="UP000568380"/>
    </source>
</evidence>
<dbReference type="EMBL" id="JACHIN010000029">
    <property type="protein sequence ID" value="MBB5085007.1"/>
    <property type="molecule type" value="Genomic_DNA"/>
</dbReference>
<keyword evidence="1" id="KW-0812">Transmembrane</keyword>
<dbReference type="InterPro" id="IPR018723">
    <property type="entry name" value="DUF2254_membrane"/>
</dbReference>
<gene>
    <name evidence="2" type="ORF">HNR40_010518</name>
</gene>
<keyword evidence="1" id="KW-1133">Transmembrane helix</keyword>
<keyword evidence="3" id="KW-1185">Reference proteome</keyword>
<dbReference type="AlphaFoldDB" id="A0A7W8AET7"/>
<organism evidence="2 3">
    <name type="scientific">Nonomuraea endophytica</name>
    <dbReference type="NCBI Taxonomy" id="714136"/>
    <lineage>
        <taxon>Bacteria</taxon>
        <taxon>Bacillati</taxon>
        <taxon>Actinomycetota</taxon>
        <taxon>Actinomycetes</taxon>
        <taxon>Streptosporangiales</taxon>
        <taxon>Streptosporangiaceae</taxon>
        <taxon>Nonomuraea</taxon>
    </lineage>
</organism>
<feature type="transmembrane region" description="Helical" evidence="1">
    <location>
        <begin position="124"/>
        <end position="143"/>
    </location>
</feature>
<evidence type="ECO:0000313" key="2">
    <source>
        <dbReference type="EMBL" id="MBB5085007.1"/>
    </source>
</evidence>
<sequence length="446" mass="49001">MGRFGGIGAYLSLKPRGERLRDTIWFVPLLMMSGAYLGAYAVEELQVALERSTAAQALLEEFELHQFTLPANATTLSDLKEGVKGSLSTLTGALISSITLLISLTLVAVQLASSQLGPRLIGDFLRNRVVQVTIGLFLGTWIFGNRTTSSMSRDVVIPSLGLFATQLLTGACLVMLVLFVQAVVSEVRIPVVLPRLVREVDWLLHRDFEGAPADPPAGDGSAILAARSGYLDLVHDRPIVRWAVRRDTVVTLVHLPGTFVIQGTPVAVTSTPVTLTRRDLRRMDRWITLCPLPRTGSTVVGPVNRIVEIALRALSRAINDTNTGLACVEWLGEAFRRLIPIPAEPEGRTDRRGRVRLVTWRTDTARLAEHAFGMIRVSARDNPVVLVRILRVFQDLGHLPLSPALRRTLLEEGDRVLATARTHVQPECDVRAVEQAHHVMCQALAM</sequence>
<dbReference type="Pfam" id="PF10011">
    <property type="entry name" value="DUF2254"/>
    <property type="match status" value="1"/>
</dbReference>
<reference evidence="2 3" key="1">
    <citation type="submission" date="2020-08" db="EMBL/GenBank/DDBJ databases">
        <title>Genomic Encyclopedia of Type Strains, Phase IV (KMG-IV): sequencing the most valuable type-strain genomes for metagenomic binning, comparative biology and taxonomic classification.</title>
        <authorList>
            <person name="Goeker M."/>
        </authorList>
    </citation>
    <scope>NUCLEOTIDE SEQUENCE [LARGE SCALE GENOMIC DNA]</scope>
    <source>
        <strain evidence="2 3">DSM 45385</strain>
    </source>
</reference>
<name>A0A7W8AET7_9ACTN</name>
<feature type="transmembrane region" description="Helical" evidence="1">
    <location>
        <begin position="155"/>
        <end position="180"/>
    </location>
</feature>
<keyword evidence="1" id="KW-0472">Membrane</keyword>
<evidence type="ECO:0000256" key="1">
    <source>
        <dbReference type="SAM" id="Phobius"/>
    </source>
</evidence>
<protein>
    <submittedName>
        <fullName evidence="2">Putative membrane protein</fullName>
    </submittedName>
</protein>
<comment type="caution">
    <text evidence="2">The sequence shown here is derived from an EMBL/GenBank/DDBJ whole genome shotgun (WGS) entry which is preliminary data.</text>
</comment>